<feature type="region of interest" description="Disordered" evidence="1">
    <location>
        <begin position="126"/>
        <end position="162"/>
    </location>
</feature>
<feature type="region of interest" description="Disordered" evidence="1">
    <location>
        <begin position="376"/>
        <end position="414"/>
    </location>
</feature>
<feature type="region of interest" description="Disordered" evidence="1">
    <location>
        <begin position="553"/>
        <end position="621"/>
    </location>
</feature>
<name>A0A6A6VPY4_9PLEO</name>
<feature type="region of interest" description="Disordered" evidence="1">
    <location>
        <begin position="170"/>
        <end position="189"/>
    </location>
</feature>
<evidence type="ECO:0000313" key="2">
    <source>
        <dbReference type="EMBL" id="KAF2751929.1"/>
    </source>
</evidence>
<feature type="compositionally biased region" description="Polar residues" evidence="1">
    <location>
        <begin position="560"/>
        <end position="570"/>
    </location>
</feature>
<dbReference type="OrthoDB" id="5373017at2759"/>
<evidence type="ECO:0000256" key="1">
    <source>
        <dbReference type="SAM" id="MobiDB-lite"/>
    </source>
</evidence>
<protein>
    <submittedName>
        <fullName evidence="2">Uncharacterized protein</fullName>
    </submittedName>
</protein>
<keyword evidence="3" id="KW-1185">Reference proteome</keyword>
<dbReference type="EMBL" id="MU006561">
    <property type="protein sequence ID" value="KAF2751929.1"/>
    <property type="molecule type" value="Genomic_DNA"/>
</dbReference>
<accession>A0A6A6VPY4</accession>
<organism evidence="2 3">
    <name type="scientific">Sporormia fimetaria CBS 119925</name>
    <dbReference type="NCBI Taxonomy" id="1340428"/>
    <lineage>
        <taxon>Eukaryota</taxon>
        <taxon>Fungi</taxon>
        <taxon>Dikarya</taxon>
        <taxon>Ascomycota</taxon>
        <taxon>Pezizomycotina</taxon>
        <taxon>Dothideomycetes</taxon>
        <taxon>Pleosporomycetidae</taxon>
        <taxon>Pleosporales</taxon>
        <taxon>Sporormiaceae</taxon>
        <taxon>Sporormia</taxon>
    </lineage>
</organism>
<feature type="compositionally biased region" description="Low complexity" evidence="1">
    <location>
        <begin position="143"/>
        <end position="155"/>
    </location>
</feature>
<reference evidence="2" key="1">
    <citation type="journal article" date="2020" name="Stud. Mycol.">
        <title>101 Dothideomycetes genomes: a test case for predicting lifestyles and emergence of pathogens.</title>
        <authorList>
            <person name="Haridas S."/>
            <person name="Albert R."/>
            <person name="Binder M."/>
            <person name="Bloem J."/>
            <person name="Labutti K."/>
            <person name="Salamov A."/>
            <person name="Andreopoulos B."/>
            <person name="Baker S."/>
            <person name="Barry K."/>
            <person name="Bills G."/>
            <person name="Bluhm B."/>
            <person name="Cannon C."/>
            <person name="Castanera R."/>
            <person name="Culley D."/>
            <person name="Daum C."/>
            <person name="Ezra D."/>
            <person name="Gonzalez J."/>
            <person name="Henrissat B."/>
            <person name="Kuo A."/>
            <person name="Liang C."/>
            <person name="Lipzen A."/>
            <person name="Lutzoni F."/>
            <person name="Magnuson J."/>
            <person name="Mondo S."/>
            <person name="Nolan M."/>
            <person name="Ohm R."/>
            <person name="Pangilinan J."/>
            <person name="Park H.-J."/>
            <person name="Ramirez L."/>
            <person name="Alfaro M."/>
            <person name="Sun H."/>
            <person name="Tritt A."/>
            <person name="Yoshinaga Y."/>
            <person name="Zwiers L.-H."/>
            <person name="Turgeon B."/>
            <person name="Goodwin S."/>
            <person name="Spatafora J."/>
            <person name="Crous P."/>
            <person name="Grigoriev I."/>
        </authorList>
    </citation>
    <scope>NUCLEOTIDE SEQUENCE</scope>
    <source>
        <strain evidence="2">CBS 119925</strain>
    </source>
</reference>
<feature type="region of interest" description="Disordered" evidence="1">
    <location>
        <begin position="320"/>
        <end position="348"/>
    </location>
</feature>
<dbReference type="AlphaFoldDB" id="A0A6A6VPY4"/>
<evidence type="ECO:0000313" key="3">
    <source>
        <dbReference type="Proteomes" id="UP000799440"/>
    </source>
</evidence>
<proteinExistence type="predicted"/>
<gene>
    <name evidence="2" type="ORF">M011DRAFT_9810</name>
</gene>
<feature type="region of interest" description="Disordered" evidence="1">
    <location>
        <begin position="84"/>
        <end position="106"/>
    </location>
</feature>
<dbReference type="Proteomes" id="UP000799440">
    <property type="component" value="Unassembled WGS sequence"/>
</dbReference>
<sequence>MATNAPCYQQRGQSITVNAAFSAVPHDFGPSDSLLPHQGTLTGEAQTTEALSVPLGDNHNLVELLHAATTAAAQAIRTMDVDDQDLNKSSKSLGKRRRESSSPVSFVDDDGIKHVLVVHDPPTLKRVRTEDLNESQLPQCEKGSPATSGRSSSTSQELLGDARAAGVHSAAALFRRPSKEPSRKYTRPPMSKLFMSLQLTPENFVQLQSRAKAYMLDPAHPDRQECVGNRGKGDMDMVKLKLFNCVRDFLNSGVGDQFFGPHVELPAQDERLDAAHAVGENTLPPHSQRKLVWPTDGNLLISLVTPLLRRMVTNERQRMYAIQTRRGGRKKEDSVTRSQADRSSQLEEATAGAGALALADSSQDRYALRRDGPLAVPSRAHTHTQSPSRRLPLHQASTDSHSESPVPSLEHPYTPASSPNMLRLPTFEDELEPLTSAPADVEMSNLIPNIQQRSLPGPDDAKVCVQEIFILLSKDGRKLLPKYYTKVNDAASMQRFNWTRLNTRIESLVEEALSIYPELRGEAAPRGGEQSEQARDMAREALRGLAVAASEMQVGAIDTDTPNPGDSNPFSDDHAIPTQAPSAFNPLEPAFASPDPQPTTTTRPPCGHTDHPPTLMETDDNGPLGFRPIGSSPTARERLANSFAKMGPRERKWPFPKYKIKAMWQTGLKELEGPEDLKAVMMHVGLAVWAQGRLTIVVELL</sequence>
<feature type="compositionally biased region" description="Polar residues" evidence="1">
    <location>
        <begin position="395"/>
        <end position="405"/>
    </location>
</feature>